<protein>
    <recommendedName>
        <fullName evidence="3">Glycoside hydrolase family 42 N-terminal domain-containing protein</fullName>
    </recommendedName>
</protein>
<dbReference type="KEGG" id="bgo:BM43_4298"/>
<gene>
    <name evidence="1" type="ORF">DM48_236</name>
</gene>
<accession>A0AAW3EWH4</accession>
<evidence type="ECO:0000313" key="1">
    <source>
        <dbReference type="EMBL" id="KGC13003.1"/>
    </source>
</evidence>
<name>A0AAW3EWH4_BURGA</name>
<dbReference type="RefSeq" id="WP_144417617.1">
    <property type="nucleotide sequence ID" value="NZ_CADEVY010000008.1"/>
</dbReference>
<evidence type="ECO:0008006" key="3">
    <source>
        <dbReference type="Google" id="ProtNLM"/>
    </source>
</evidence>
<sequence>MLAWLPAAWATPTDVSAGSFVFLSPETACAANAQNCITTNAAAAGAAVDALVQAGGAFFLLPSLDRFDPQMLESAIASRHKTFLSFEEWASQAARSSGKFDCASYTANRIVPFLLPLKAAYPDAFYGFNLADEPGSSVHADLGQLRACLKQQPQFASMKIFVNLGPANANSAALNDYRSPKADILSPAEYGVDCSSNTIANRSLTNMVIANYGTYVRSAINNIGPDILAFDNYPFTPTFDTCSAARELITSENMSNIAGIARTAGIASVAYLQNMRTPPGVTPVRFDSAGFHALRWYSAWFFTFGGQGFANFLSHDASASVAGIPMQGMLSIDNTPRDLLNEQQSTFGMNSQVQANLQGYPFQDFVAPWLGVNTGTVVGWLPSTDLMAGEYGTPAGGRVMLFIASRPITGTVGTTLGLNQWWAKIEQLDFNTGTWKVVGTSTNAITVSLGDFPGALYRLSSQP</sequence>
<evidence type="ECO:0000313" key="2">
    <source>
        <dbReference type="Proteomes" id="UP000029590"/>
    </source>
</evidence>
<dbReference type="EMBL" id="JPGG01000016">
    <property type="protein sequence ID" value="KGC13003.1"/>
    <property type="molecule type" value="Genomic_DNA"/>
</dbReference>
<proteinExistence type="predicted"/>
<dbReference type="AlphaFoldDB" id="A0AAW3EWH4"/>
<organism evidence="1 2">
    <name type="scientific">Burkholderia gladioli</name>
    <name type="common">Pseudomonas marginata</name>
    <name type="synonym">Phytomonas marginata</name>
    <dbReference type="NCBI Taxonomy" id="28095"/>
    <lineage>
        <taxon>Bacteria</taxon>
        <taxon>Pseudomonadati</taxon>
        <taxon>Pseudomonadota</taxon>
        <taxon>Betaproteobacteria</taxon>
        <taxon>Burkholderiales</taxon>
        <taxon>Burkholderiaceae</taxon>
        <taxon>Burkholderia</taxon>
    </lineage>
</organism>
<comment type="caution">
    <text evidence="1">The sequence shown here is derived from an EMBL/GenBank/DDBJ whole genome shotgun (WGS) entry which is preliminary data.</text>
</comment>
<reference evidence="1 2" key="1">
    <citation type="submission" date="2014-04" db="EMBL/GenBank/DDBJ databases">
        <authorList>
            <person name="Bishop-Lilly K.A."/>
            <person name="Broomall S.M."/>
            <person name="Chain P.S."/>
            <person name="Chertkov O."/>
            <person name="Coyne S.R."/>
            <person name="Daligault H.E."/>
            <person name="Davenport K.W."/>
            <person name="Erkkila T."/>
            <person name="Frey K.G."/>
            <person name="Gibbons H.S."/>
            <person name="Gu W."/>
            <person name="Jaissle J."/>
            <person name="Johnson S.L."/>
            <person name="Koroleva G.I."/>
            <person name="Ladner J.T."/>
            <person name="Lo C.-C."/>
            <person name="Minogue T.D."/>
            <person name="Munk C."/>
            <person name="Palacios G.F."/>
            <person name="Redden C.L."/>
            <person name="Rosenzweig C.N."/>
            <person name="Scholz M.B."/>
            <person name="Teshima H."/>
            <person name="Xu Y."/>
        </authorList>
    </citation>
    <scope>NUCLEOTIDE SEQUENCE [LARGE SCALE GENOMIC DNA]</scope>
    <source>
        <strain evidence="2">gladioli</strain>
    </source>
</reference>
<dbReference type="Proteomes" id="UP000029590">
    <property type="component" value="Unassembled WGS sequence"/>
</dbReference>